<accession>A0A543BB67</accession>
<evidence type="ECO:0000313" key="2">
    <source>
        <dbReference type="EMBL" id="TQL82095.1"/>
    </source>
</evidence>
<organism evidence="2 3">
    <name type="scientific">Microbacterium saperdae</name>
    <dbReference type="NCBI Taxonomy" id="69368"/>
    <lineage>
        <taxon>Bacteria</taxon>
        <taxon>Bacillati</taxon>
        <taxon>Actinomycetota</taxon>
        <taxon>Actinomycetes</taxon>
        <taxon>Micrococcales</taxon>
        <taxon>Microbacteriaceae</taxon>
        <taxon>Microbacterium</taxon>
    </lineage>
</organism>
<reference evidence="2 3" key="1">
    <citation type="submission" date="2019-06" db="EMBL/GenBank/DDBJ databases">
        <title>Sequencing the genomes of 1000 actinobacteria strains.</title>
        <authorList>
            <person name="Klenk H.-P."/>
        </authorList>
    </citation>
    <scope>NUCLEOTIDE SEQUENCE [LARGE SCALE GENOMIC DNA]</scope>
    <source>
        <strain evidence="2 3">DSM 20169</strain>
    </source>
</reference>
<sequence>MSEPAYDFDVAVTFAGEDRAFVEQVVHLMKADGFSVFYDEDAKVSSWGTDLTEYFSDVYEKRARYAIMFISGNYASKAWTRMERRSVLARALTTASPYVLPVRLDSTPLPGVRETIGYLDGIAEGPSGIATAVRAKLRLTEETGNRQFNGRVPRTDQELTVLMGERPDGWEYLLFSFWLSNKLSQLSAEYNDHAIQYASIGEPVPNESLIGHARLQLARLTSITSSFDALLAGPPLVRAIGAHGEDGDPDLILHLADRLISIYKELLRWSYDLRAAVTWGEEGREVLRSLSEYASQPVDAIREFVESFKDRMDRVSDEAAGSEEVKIVFEITWSIPEDTKERYNTALSRFAKTLE</sequence>
<dbReference type="Gene3D" id="3.40.50.10140">
    <property type="entry name" value="Toll/interleukin-1 receptor homology (TIR) domain"/>
    <property type="match status" value="1"/>
</dbReference>
<evidence type="ECO:0000313" key="3">
    <source>
        <dbReference type="Proteomes" id="UP000317209"/>
    </source>
</evidence>
<dbReference type="Pfam" id="PF13676">
    <property type="entry name" value="TIR_2"/>
    <property type="match status" value="1"/>
</dbReference>
<dbReference type="InterPro" id="IPR000157">
    <property type="entry name" value="TIR_dom"/>
</dbReference>
<dbReference type="EMBL" id="VFOX01000002">
    <property type="protein sequence ID" value="TQL82095.1"/>
    <property type="molecule type" value="Genomic_DNA"/>
</dbReference>
<dbReference type="SUPFAM" id="SSF52200">
    <property type="entry name" value="Toll/Interleukin receptor TIR domain"/>
    <property type="match status" value="1"/>
</dbReference>
<dbReference type="Proteomes" id="UP000317209">
    <property type="component" value="Unassembled WGS sequence"/>
</dbReference>
<keyword evidence="3" id="KW-1185">Reference proteome</keyword>
<dbReference type="RefSeq" id="WP_170198203.1">
    <property type="nucleotide sequence ID" value="NZ_VFOX01000002.1"/>
</dbReference>
<protein>
    <submittedName>
        <fullName evidence="2">TIR domain-containing protein</fullName>
    </submittedName>
</protein>
<gene>
    <name evidence="2" type="ORF">FB560_3577</name>
</gene>
<dbReference type="AlphaFoldDB" id="A0A543BB67"/>
<evidence type="ECO:0000259" key="1">
    <source>
        <dbReference type="Pfam" id="PF13676"/>
    </source>
</evidence>
<proteinExistence type="predicted"/>
<name>A0A543BB67_9MICO</name>
<feature type="domain" description="TIR" evidence="1">
    <location>
        <begin position="10"/>
        <end position="120"/>
    </location>
</feature>
<dbReference type="InterPro" id="IPR035897">
    <property type="entry name" value="Toll_tir_struct_dom_sf"/>
</dbReference>
<dbReference type="GO" id="GO:0007165">
    <property type="term" value="P:signal transduction"/>
    <property type="evidence" value="ECO:0007669"/>
    <property type="project" value="InterPro"/>
</dbReference>
<comment type="caution">
    <text evidence="2">The sequence shown here is derived from an EMBL/GenBank/DDBJ whole genome shotgun (WGS) entry which is preliminary data.</text>
</comment>